<evidence type="ECO:0000259" key="2">
    <source>
        <dbReference type="Pfam" id="PF02698"/>
    </source>
</evidence>
<dbReference type="PANTHER" id="PTHR30336">
    <property type="entry name" value="INNER MEMBRANE PROTEIN, PROBABLE PERMEASE"/>
    <property type="match status" value="1"/>
</dbReference>
<dbReference type="PANTHER" id="PTHR30336:SF4">
    <property type="entry name" value="ENVELOPE BIOGENESIS FACTOR ELYC"/>
    <property type="match status" value="1"/>
</dbReference>
<gene>
    <name evidence="3" type="ORF">XM38_031860</name>
</gene>
<evidence type="ECO:0000313" key="4">
    <source>
        <dbReference type="Proteomes" id="UP000191901"/>
    </source>
</evidence>
<name>A0A1Z3HPK2_9CYAN</name>
<protein>
    <recommendedName>
        <fullName evidence="2">DUF218 domain-containing protein</fullName>
    </recommendedName>
</protein>
<feature type="region of interest" description="Disordered" evidence="1">
    <location>
        <begin position="193"/>
        <end position="223"/>
    </location>
</feature>
<dbReference type="KEGG" id="hhg:XM38_031860"/>
<dbReference type="InterPro" id="IPR014729">
    <property type="entry name" value="Rossmann-like_a/b/a_fold"/>
</dbReference>
<proteinExistence type="predicted"/>
<accession>A0A1Z3HPK2</accession>
<dbReference type="CDD" id="cd06259">
    <property type="entry name" value="YdcF-like"/>
    <property type="match status" value="1"/>
</dbReference>
<sequence>MSFWWRSPLWRSIAGDYSLYVADPTDLPGGCHQPVDQLQLDYLWLAGALVVLGRVGPLRMSRVETAVELWRTQRAPMIVASGREDAWPIKNALTAAKVPGRRRLIDPCSRTTYESAQETASLLLPQGKQRIILVSDLPRLLRSHLTFETLGFQVIPHASPLPDHLPWPRRHLLTVRECLGWLSYGIRGRYAQKTAPSAGPTSHQVQQGHAHGHPTGHLLRDQT</sequence>
<evidence type="ECO:0000313" key="3">
    <source>
        <dbReference type="EMBL" id="ASC72231.1"/>
    </source>
</evidence>
<dbReference type="STRING" id="1641165.XM38_00110"/>
<dbReference type="Proteomes" id="UP000191901">
    <property type="component" value="Chromosome"/>
</dbReference>
<dbReference type="RefSeq" id="WP_137455135.1">
    <property type="nucleotide sequence ID" value="NZ_CP021983.2"/>
</dbReference>
<organism evidence="3 4">
    <name type="scientific">Halomicronema hongdechloris C2206</name>
    <dbReference type="NCBI Taxonomy" id="1641165"/>
    <lineage>
        <taxon>Bacteria</taxon>
        <taxon>Bacillati</taxon>
        <taxon>Cyanobacteriota</taxon>
        <taxon>Cyanophyceae</taxon>
        <taxon>Nodosilineales</taxon>
        <taxon>Nodosilineaceae</taxon>
        <taxon>Halomicronema</taxon>
    </lineage>
</organism>
<evidence type="ECO:0000256" key="1">
    <source>
        <dbReference type="SAM" id="MobiDB-lite"/>
    </source>
</evidence>
<dbReference type="GO" id="GO:0043164">
    <property type="term" value="P:Gram-negative-bacterium-type cell wall biogenesis"/>
    <property type="evidence" value="ECO:0007669"/>
    <property type="project" value="TreeGrafter"/>
</dbReference>
<dbReference type="AlphaFoldDB" id="A0A1Z3HPK2"/>
<dbReference type="GO" id="GO:0005886">
    <property type="term" value="C:plasma membrane"/>
    <property type="evidence" value="ECO:0007669"/>
    <property type="project" value="TreeGrafter"/>
</dbReference>
<dbReference type="GO" id="GO:0000270">
    <property type="term" value="P:peptidoglycan metabolic process"/>
    <property type="evidence" value="ECO:0007669"/>
    <property type="project" value="TreeGrafter"/>
</dbReference>
<dbReference type="InterPro" id="IPR051599">
    <property type="entry name" value="Cell_Envelope_Assoc"/>
</dbReference>
<dbReference type="OrthoDB" id="420315at2"/>
<dbReference type="EMBL" id="CP021983">
    <property type="protein sequence ID" value="ASC72231.1"/>
    <property type="molecule type" value="Genomic_DNA"/>
</dbReference>
<dbReference type="Gene3D" id="3.40.50.620">
    <property type="entry name" value="HUPs"/>
    <property type="match status" value="1"/>
</dbReference>
<dbReference type="Pfam" id="PF02698">
    <property type="entry name" value="DUF218"/>
    <property type="match status" value="1"/>
</dbReference>
<feature type="domain" description="DUF218" evidence="2">
    <location>
        <begin position="48"/>
        <end position="179"/>
    </location>
</feature>
<reference evidence="3 4" key="1">
    <citation type="journal article" date="2016" name="Biochim. Biophys. Acta">
        <title>Characterization of red-shifted phycobilisomes isolated from the chlorophyll f-containing cyanobacterium Halomicronema hongdechloris.</title>
        <authorList>
            <person name="Li Y."/>
            <person name="Lin Y."/>
            <person name="Garvey C.J."/>
            <person name="Birch D."/>
            <person name="Corkery R.W."/>
            <person name="Loughlin P.C."/>
            <person name="Scheer H."/>
            <person name="Willows R.D."/>
            <person name="Chen M."/>
        </authorList>
    </citation>
    <scope>NUCLEOTIDE SEQUENCE [LARGE SCALE GENOMIC DNA]</scope>
    <source>
        <strain evidence="3 4">C2206</strain>
    </source>
</reference>
<dbReference type="InterPro" id="IPR003848">
    <property type="entry name" value="DUF218"/>
</dbReference>
<keyword evidence="4" id="KW-1185">Reference proteome</keyword>